<feature type="domain" description="TRSP" evidence="1">
    <location>
        <begin position="265"/>
        <end position="368"/>
    </location>
</feature>
<dbReference type="SUPFAM" id="SSF53271">
    <property type="entry name" value="PRTase-like"/>
    <property type="match status" value="1"/>
</dbReference>
<organism evidence="3 4">
    <name type="scientific">Lachnobacterium bovis DSM 14045</name>
    <dbReference type="NCBI Taxonomy" id="1122142"/>
    <lineage>
        <taxon>Bacteria</taxon>
        <taxon>Bacillati</taxon>
        <taxon>Bacillota</taxon>
        <taxon>Clostridia</taxon>
        <taxon>Lachnospirales</taxon>
        <taxon>Lachnospiraceae</taxon>
        <taxon>Lachnobacterium</taxon>
    </lineage>
</organism>
<dbReference type="EMBL" id="FNPG01000008">
    <property type="protein sequence ID" value="SDY12267.1"/>
    <property type="molecule type" value="Genomic_DNA"/>
</dbReference>
<reference evidence="3 4" key="1">
    <citation type="submission" date="2016-10" db="EMBL/GenBank/DDBJ databases">
        <authorList>
            <person name="de Groot N.N."/>
        </authorList>
    </citation>
    <scope>NUCLEOTIDE SEQUENCE [LARGE SCALE GENOMIC DNA]</scope>
    <source>
        <strain evidence="3 4">DSM 14045</strain>
    </source>
</reference>
<name>A0A1H3HA20_9FIRM</name>
<dbReference type="Gene3D" id="3.40.50.2020">
    <property type="match status" value="1"/>
</dbReference>
<evidence type="ECO:0000259" key="1">
    <source>
        <dbReference type="Pfam" id="PF12500"/>
    </source>
</evidence>
<dbReference type="Pfam" id="PF12500">
    <property type="entry name" value="TRSP"/>
    <property type="match status" value="1"/>
</dbReference>
<keyword evidence="4" id="KW-1185">Reference proteome</keyword>
<accession>A0A1H3HA20</accession>
<proteinExistence type="predicted"/>
<sequence>MKKNNYKEEDLVVIAKRENNTKRTYLVVNKLQGKHIPVSPSKALAMFDTLADILKNRYQNEKVLFVGFAETATAIGARVANTFGGIYIQTTREKIPDVDYLFFTESHSHATEQKLVENDIKKWINEVDRIIFVEDEVTTGNTIKKIIDIIKNKYPQNKNKNKIKFAVASLLNGMNDEALNKYKKEDIDLNYLVKTNHEKYIQIVSGISENGEYIVDSVDINNILNPDIIKIPGLINTRRAADTKTYEVACKNLAEKIWTIIQEKNELVQLNSKNILVLGTEECMYPAIFVGAFLEEKGFKVKTHSTTRSPIAASKDEGYPFEKRYQVCSFYDSQRVTFIYNLAKYDQVIIVTDAEVTERNKGLNSLVNSLETMGNQNIMCVNWIK</sequence>
<dbReference type="AlphaFoldDB" id="A0A1H3HA20"/>
<feature type="domain" description="Orotate phosphoribosyltransferase-like" evidence="2">
    <location>
        <begin position="11"/>
        <end position="187"/>
    </location>
</feature>
<dbReference type="Pfam" id="PF15609">
    <property type="entry name" value="PRTase_2"/>
    <property type="match status" value="1"/>
</dbReference>
<dbReference type="Proteomes" id="UP000183918">
    <property type="component" value="Unassembled WGS sequence"/>
</dbReference>
<dbReference type="InterPro" id="IPR029057">
    <property type="entry name" value="PRTase-like"/>
</dbReference>
<dbReference type="OrthoDB" id="56827at2"/>
<dbReference type="RefSeq" id="WP_074716340.1">
    <property type="nucleotide sequence ID" value="NZ_FNPG01000008.1"/>
</dbReference>
<dbReference type="STRING" id="1122142.SAMN02910414_00794"/>
<dbReference type="InterPro" id="IPR041688">
    <property type="entry name" value="PRTase_2"/>
</dbReference>
<gene>
    <name evidence="3" type="ORF">SAMN02910414_00794</name>
</gene>
<protein>
    <submittedName>
        <fullName evidence="3">TRSP domain C terminus to PRTase_2</fullName>
    </submittedName>
</protein>
<dbReference type="InterPro" id="IPR022537">
    <property type="entry name" value="TRSP_dom"/>
</dbReference>
<evidence type="ECO:0000313" key="3">
    <source>
        <dbReference type="EMBL" id="SDY12267.1"/>
    </source>
</evidence>
<dbReference type="PIRSF" id="PIRSF020967">
    <property type="entry name" value="UCP020967"/>
    <property type="match status" value="1"/>
</dbReference>
<dbReference type="InterPro" id="IPR011214">
    <property type="entry name" value="UCP020967"/>
</dbReference>
<evidence type="ECO:0000259" key="2">
    <source>
        <dbReference type="Pfam" id="PF15609"/>
    </source>
</evidence>
<evidence type="ECO:0000313" key="4">
    <source>
        <dbReference type="Proteomes" id="UP000183918"/>
    </source>
</evidence>